<keyword evidence="2 7" id="KW-0812">Transmembrane</keyword>
<dbReference type="PANTHER" id="PTHR21624">
    <property type="entry name" value="STEROL DESATURASE-RELATED PROTEIN"/>
    <property type="match status" value="1"/>
</dbReference>
<evidence type="ECO:0000256" key="4">
    <source>
        <dbReference type="ARBA" id="ARBA00023002"/>
    </source>
</evidence>
<evidence type="ECO:0000259" key="8">
    <source>
        <dbReference type="Pfam" id="PF04116"/>
    </source>
</evidence>
<dbReference type="Pfam" id="PF04116">
    <property type="entry name" value="FA_hydroxylase"/>
    <property type="match status" value="1"/>
</dbReference>
<dbReference type="RefSeq" id="WP_089358185.1">
    <property type="nucleotide sequence ID" value="NZ_FZPD01000006.1"/>
</dbReference>
<dbReference type="OrthoDB" id="9770329at2"/>
<reference evidence="9 10" key="1">
    <citation type="submission" date="2017-06" db="EMBL/GenBank/DDBJ databases">
        <authorList>
            <person name="Kim H.J."/>
            <person name="Triplett B.A."/>
        </authorList>
    </citation>
    <scope>NUCLEOTIDE SEQUENCE [LARGE SCALE GENOMIC DNA]</scope>
    <source>
        <strain evidence="9 10">DSM 19307</strain>
    </source>
</reference>
<dbReference type="GO" id="GO:0050479">
    <property type="term" value="F:glyceryl-ether monooxygenase activity"/>
    <property type="evidence" value="ECO:0007669"/>
    <property type="project" value="TreeGrafter"/>
</dbReference>
<evidence type="ECO:0000256" key="1">
    <source>
        <dbReference type="ARBA" id="ARBA00004127"/>
    </source>
</evidence>
<feature type="domain" description="Fatty acid hydroxylase" evidence="8">
    <location>
        <begin position="90"/>
        <end position="223"/>
    </location>
</feature>
<proteinExistence type="predicted"/>
<organism evidence="9 10">
    <name type="scientific">Ekhidna lutea</name>
    <dbReference type="NCBI Taxonomy" id="447679"/>
    <lineage>
        <taxon>Bacteria</taxon>
        <taxon>Pseudomonadati</taxon>
        <taxon>Bacteroidota</taxon>
        <taxon>Cytophagia</taxon>
        <taxon>Cytophagales</taxon>
        <taxon>Reichenbachiellaceae</taxon>
        <taxon>Ekhidna</taxon>
    </lineage>
</organism>
<feature type="transmembrane region" description="Helical" evidence="7">
    <location>
        <begin position="12"/>
        <end position="28"/>
    </location>
</feature>
<protein>
    <submittedName>
        <fullName evidence="9">Sterol desaturase/sphingolipid hydroxylase, fatty acid hydroxylase superfamily</fullName>
    </submittedName>
</protein>
<comment type="subcellular location">
    <subcellularLocation>
        <location evidence="1">Endomembrane system</location>
        <topology evidence="1">Multi-pass membrane protein</topology>
    </subcellularLocation>
</comment>
<keyword evidence="6 7" id="KW-0472">Membrane</keyword>
<gene>
    <name evidence="9" type="ORF">SAMN05421640_3516</name>
</gene>
<dbReference type="GO" id="GO:0008610">
    <property type="term" value="P:lipid biosynthetic process"/>
    <property type="evidence" value="ECO:0007669"/>
    <property type="project" value="InterPro"/>
</dbReference>
<dbReference type="Proteomes" id="UP000198393">
    <property type="component" value="Unassembled WGS sequence"/>
</dbReference>
<evidence type="ECO:0000313" key="9">
    <source>
        <dbReference type="EMBL" id="SNT35793.1"/>
    </source>
</evidence>
<evidence type="ECO:0000256" key="7">
    <source>
        <dbReference type="SAM" id="Phobius"/>
    </source>
</evidence>
<evidence type="ECO:0000256" key="6">
    <source>
        <dbReference type="ARBA" id="ARBA00023136"/>
    </source>
</evidence>
<keyword evidence="5" id="KW-0443">Lipid metabolism</keyword>
<evidence type="ECO:0000313" key="10">
    <source>
        <dbReference type="Proteomes" id="UP000198393"/>
    </source>
</evidence>
<sequence length="308" mass="35241">MPEFSAVEGMKYIYPILVGFMVLEYLVARKNYELKDSLAGFGIALGASVVAAFTKVFTVLVVFQWFFDVLAPLREQYLGYTSIGFAWWAWILAVLADDFNFYWHHRFSHTVRLLWAAHVPHHSSKNFNFAVSIRNGWFITLYKPVFWLWMACIGFDPIMIGTALIINSTYQYFLHTKLLGSLGFFGKIFNNPYVHAVHHSSNVEYLDKNHGGIFMFWDHLFGTWQNIIPGVDPKYGILKDPGTYNPIKLNTHEFVDIYKDVKKAKNFKQGFMYIFGPPGWSPDNSTLTAKQIQAGVTPKEESTTSAAA</sequence>
<dbReference type="GO" id="GO:0006643">
    <property type="term" value="P:membrane lipid metabolic process"/>
    <property type="evidence" value="ECO:0007669"/>
    <property type="project" value="TreeGrafter"/>
</dbReference>
<dbReference type="EMBL" id="FZPD01000006">
    <property type="protein sequence ID" value="SNT35793.1"/>
    <property type="molecule type" value="Genomic_DNA"/>
</dbReference>
<keyword evidence="4" id="KW-0560">Oxidoreductase</keyword>
<feature type="transmembrane region" description="Helical" evidence="7">
    <location>
        <begin position="40"/>
        <end position="65"/>
    </location>
</feature>
<dbReference type="AlphaFoldDB" id="A0A239M140"/>
<dbReference type="PANTHER" id="PTHR21624:SF1">
    <property type="entry name" value="ALKYLGLYCEROL MONOOXYGENASE"/>
    <property type="match status" value="1"/>
</dbReference>
<keyword evidence="10" id="KW-1185">Reference proteome</keyword>
<accession>A0A239M140</accession>
<keyword evidence="3 7" id="KW-1133">Transmembrane helix</keyword>
<evidence type="ECO:0000256" key="3">
    <source>
        <dbReference type="ARBA" id="ARBA00022989"/>
    </source>
</evidence>
<feature type="transmembrane region" description="Helical" evidence="7">
    <location>
        <begin position="77"/>
        <end position="96"/>
    </location>
</feature>
<name>A0A239M140_EKHLU</name>
<feature type="transmembrane region" description="Helical" evidence="7">
    <location>
        <begin position="145"/>
        <end position="166"/>
    </location>
</feature>
<evidence type="ECO:0000256" key="2">
    <source>
        <dbReference type="ARBA" id="ARBA00022692"/>
    </source>
</evidence>
<dbReference type="GO" id="GO:0005506">
    <property type="term" value="F:iron ion binding"/>
    <property type="evidence" value="ECO:0007669"/>
    <property type="project" value="InterPro"/>
</dbReference>
<evidence type="ECO:0000256" key="5">
    <source>
        <dbReference type="ARBA" id="ARBA00023098"/>
    </source>
</evidence>
<dbReference type="GO" id="GO:0012505">
    <property type="term" value="C:endomembrane system"/>
    <property type="evidence" value="ECO:0007669"/>
    <property type="project" value="UniProtKB-SubCell"/>
</dbReference>
<dbReference type="GO" id="GO:0016020">
    <property type="term" value="C:membrane"/>
    <property type="evidence" value="ECO:0007669"/>
    <property type="project" value="GOC"/>
</dbReference>
<dbReference type="InterPro" id="IPR051689">
    <property type="entry name" value="Sterol_desaturase/TMEM195"/>
</dbReference>
<dbReference type="InterPro" id="IPR006694">
    <property type="entry name" value="Fatty_acid_hydroxylase"/>
</dbReference>